<evidence type="ECO:0000256" key="1">
    <source>
        <dbReference type="ARBA" id="ARBA00010088"/>
    </source>
</evidence>
<sequence>MLSIEAGVSRSCLLPTESFEKLPLGAKRRPLDRDVARQNDSGGRLRGAPGHQAADLAFVLSDRPIGLAAWIAEKFRAWSDCGGELERAMPIETLLTDISIYWFSGNIAASLRLYKEMRLQPLTFDAGERVSVPFGVSVFPRELPMPPRSWVERALNVVRWTYEDGASFGIATVLGTTLAPPYGCVSIKCGRRVSLLSILVLLPDASQIPLSHHSLAMQGCLLNVKPADQDFLFCGFPFRFVEAILSSSFSLIDFSMLLEAPLSSLFFFSPRFAARAAPAAICWALDLAGICLLLFQSVSPLSL</sequence>
<name>A0ABV2HZW1_9HYPH</name>
<organism evidence="3 4">
    <name type="scientific">Mesorhizobium shonense</name>
    <dbReference type="NCBI Taxonomy" id="1209948"/>
    <lineage>
        <taxon>Bacteria</taxon>
        <taxon>Pseudomonadati</taxon>
        <taxon>Pseudomonadota</taxon>
        <taxon>Alphaproteobacteria</taxon>
        <taxon>Hyphomicrobiales</taxon>
        <taxon>Phyllobacteriaceae</taxon>
        <taxon>Mesorhizobium</taxon>
    </lineage>
</organism>
<dbReference type="Gene3D" id="3.40.50.1820">
    <property type="entry name" value="alpha/beta hydrolase"/>
    <property type="match status" value="1"/>
</dbReference>
<keyword evidence="4" id="KW-1185">Reference proteome</keyword>
<comment type="similarity">
    <text evidence="1">Belongs to the peptidase S33 family.</text>
</comment>
<evidence type="ECO:0000313" key="3">
    <source>
        <dbReference type="EMBL" id="MET3596113.1"/>
    </source>
</evidence>
<dbReference type="SUPFAM" id="SSF53474">
    <property type="entry name" value="alpha/beta-Hydrolases"/>
    <property type="match status" value="1"/>
</dbReference>
<evidence type="ECO:0000313" key="4">
    <source>
        <dbReference type="Proteomes" id="UP001549036"/>
    </source>
</evidence>
<dbReference type="PANTHER" id="PTHR21661">
    <property type="entry name" value="EPOXIDE HYDROLASE 1-RELATED"/>
    <property type="match status" value="1"/>
</dbReference>
<dbReference type="InterPro" id="IPR029058">
    <property type="entry name" value="AB_hydrolase_fold"/>
</dbReference>
<dbReference type="PANTHER" id="PTHR21661:SF35">
    <property type="entry name" value="EPOXIDE HYDROLASE"/>
    <property type="match status" value="1"/>
</dbReference>
<dbReference type="Proteomes" id="UP001549036">
    <property type="component" value="Unassembled WGS sequence"/>
</dbReference>
<protein>
    <submittedName>
        <fullName evidence="3">Uncharacterized protein</fullName>
    </submittedName>
</protein>
<reference evidence="3 4" key="1">
    <citation type="submission" date="2024-06" db="EMBL/GenBank/DDBJ databases">
        <title>Genomic Encyclopedia of Type Strains, Phase IV (KMG-IV): sequencing the most valuable type-strain genomes for metagenomic binning, comparative biology and taxonomic classification.</title>
        <authorList>
            <person name="Goeker M."/>
        </authorList>
    </citation>
    <scope>NUCLEOTIDE SEQUENCE [LARGE SCALE GENOMIC DNA]</scope>
    <source>
        <strain evidence="3 4">DSM 29846</strain>
    </source>
</reference>
<proteinExistence type="inferred from homology"/>
<comment type="caution">
    <text evidence="3">The sequence shown here is derived from an EMBL/GenBank/DDBJ whole genome shotgun (WGS) entry which is preliminary data.</text>
</comment>
<evidence type="ECO:0000256" key="2">
    <source>
        <dbReference type="ARBA" id="ARBA00022801"/>
    </source>
</evidence>
<keyword evidence="2" id="KW-0378">Hydrolase</keyword>
<dbReference type="EMBL" id="JBEPLM010000013">
    <property type="protein sequence ID" value="MET3596113.1"/>
    <property type="molecule type" value="Genomic_DNA"/>
</dbReference>
<gene>
    <name evidence="3" type="ORF">ABID26_005530</name>
</gene>
<accession>A0ABV2HZW1</accession>